<feature type="transmembrane region" description="Helical" evidence="1">
    <location>
        <begin position="70"/>
        <end position="98"/>
    </location>
</feature>
<dbReference type="AlphaFoldDB" id="A0A6N8G441"/>
<comment type="caution">
    <text evidence="2">The sequence shown here is derived from an EMBL/GenBank/DDBJ whole genome shotgun (WGS) entry which is preliminary data.</text>
</comment>
<accession>A0A6N8G441</accession>
<keyword evidence="1" id="KW-1133">Transmembrane helix</keyword>
<evidence type="ECO:0000313" key="2">
    <source>
        <dbReference type="EMBL" id="MUL39155.1"/>
    </source>
</evidence>
<dbReference type="Proteomes" id="UP000441797">
    <property type="component" value="Unassembled WGS sequence"/>
</dbReference>
<keyword evidence="1" id="KW-0812">Transmembrane</keyword>
<keyword evidence="3" id="KW-1185">Reference proteome</keyword>
<dbReference type="RefSeq" id="WP_105218276.1">
    <property type="nucleotide sequence ID" value="NZ_CAWNSU010000076.1"/>
</dbReference>
<proteinExistence type="predicted"/>
<reference evidence="2 3" key="1">
    <citation type="journal article" date="2019" name="Front. Microbiol.">
        <title>Genomic Features for Desiccation Tolerance and Sugar Biosynthesis in the Extremophile Gloeocapsopsis sp. UTEX B3054.</title>
        <authorList>
            <person name="Urrejola C."/>
            <person name="Alcorta J."/>
            <person name="Salas L."/>
            <person name="Vasquez M."/>
            <person name="Polz M.F."/>
            <person name="Vicuna R."/>
            <person name="Diez B."/>
        </authorList>
    </citation>
    <scope>NUCLEOTIDE SEQUENCE [LARGE SCALE GENOMIC DNA]</scope>
    <source>
        <strain evidence="2 3">1H9</strain>
    </source>
</reference>
<feature type="transmembrane region" description="Helical" evidence="1">
    <location>
        <begin position="32"/>
        <end position="50"/>
    </location>
</feature>
<name>A0A6N8G441_9CHRO</name>
<feature type="transmembrane region" description="Helical" evidence="1">
    <location>
        <begin position="6"/>
        <end position="25"/>
    </location>
</feature>
<sequence length="144" mass="16187">MLSFKIPWLSFTLLLLTYITLGWLLEAFDDPIAAWVIAIICIFLLSTLLASPWSQSKNDLELLFKSDTRAFFVAVVGAFLIVLIISWFHIFAHGLVAVSSATLFRLDAQAAGWSETQIFWILTAASIFGLVIGGVAQTWIYWWL</sequence>
<feature type="transmembrane region" description="Helical" evidence="1">
    <location>
        <begin position="118"/>
        <end position="142"/>
    </location>
</feature>
<dbReference type="OrthoDB" id="514406at2"/>
<dbReference type="EMBL" id="NAPY01000064">
    <property type="protein sequence ID" value="MUL39155.1"/>
    <property type="molecule type" value="Genomic_DNA"/>
</dbReference>
<gene>
    <name evidence="2" type="ORF">BWI75_23370</name>
</gene>
<evidence type="ECO:0000256" key="1">
    <source>
        <dbReference type="SAM" id="Phobius"/>
    </source>
</evidence>
<protein>
    <submittedName>
        <fullName evidence="2">Uncharacterized protein</fullName>
    </submittedName>
</protein>
<keyword evidence="1" id="KW-0472">Membrane</keyword>
<organism evidence="2 3">
    <name type="scientific">Gloeocapsopsis dulcis AAB1 = 1H9</name>
    <dbReference type="NCBI Taxonomy" id="1433147"/>
    <lineage>
        <taxon>Bacteria</taxon>
        <taxon>Bacillati</taxon>
        <taxon>Cyanobacteriota</taxon>
        <taxon>Cyanophyceae</taxon>
        <taxon>Oscillatoriophycideae</taxon>
        <taxon>Chroococcales</taxon>
        <taxon>Chroococcaceae</taxon>
        <taxon>Gloeocapsopsis</taxon>
        <taxon>Gloeocapsopsis dulcis</taxon>
    </lineage>
</organism>
<evidence type="ECO:0000313" key="3">
    <source>
        <dbReference type="Proteomes" id="UP000441797"/>
    </source>
</evidence>